<feature type="domain" description="C2H2-type" evidence="2">
    <location>
        <begin position="27"/>
        <end position="49"/>
    </location>
</feature>
<dbReference type="InterPro" id="IPR036236">
    <property type="entry name" value="Znf_C2H2_sf"/>
</dbReference>
<dbReference type="Proteomes" id="UP001623330">
    <property type="component" value="Unassembled WGS sequence"/>
</dbReference>
<dbReference type="PANTHER" id="PTHR12805:SF0">
    <property type="entry name" value="DNA_RNA-BINDING PROTEIN KIN17"/>
    <property type="match status" value="1"/>
</dbReference>
<accession>A0ABR4P090</accession>
<gene>
    <name evidence="3" type="ORF">RNJ44_02790</name>
</gene>
<organism evidence="3 4">
    <name type="scientific">Nakaseomyces bracarensis</name>
    <dbReference type="NCBI Taxonomy" id="273131"/>
    <lineage>
        <taxon>Eukaryota</taxon>
        <taxon>Fungi</taxon>
        <taxon>Dikarya</taxon>
        <taxon>Ascomycota</taxon>
        <taxon>Saccharomycotina</taxon>
        <taxon>Saccharomycetes</taxon>
        <taxon>Saccharomycetales</taxon>
        <taxon>Saccharomycetaceae</taxon>
        <taxon>Nakaseomyces</taxon>
    </lineage>
</organism>
<dbReference type="SUPFAM" id="SSF57667">
    <property type="entry name" value="beta-beta-alpha zinc fingers"/>
    <property type="match status" value="1"/>
</dbReference>
<dbReference type="Gene3D" id="1.10.10.2030">
    <property type="entry name" value="DNA/RNA-binding protein Kin17, conserved domain"/>
    <property type="match status" value="1"/>
</dbReference>
<name>A0ABR4P090_9SACH</name>
<dbReference type="InterPro" id="IPR019447">
    <property type="entry name" value="DNA/RNA-bd_Kin17_WH-like_dom"/>
</dbReference>
<dbReference type="Pfam" id="PF25095">
    <property type="entry name" value="C2H2-zf_KIN17"/>
    <property type="match status" value="1"/>
</dbReference>
<comment type="caution">
    <text evidence="3">The sequence shown here is derived from an EMBL/GenBank/DDBJ whole genome shotgun (WGS) entry which is preliminary data.</text>
</comment>
<dbReference type="InterPro" id="IPR056767">
    <property type="entry name" value="C2H2-Znf_KIN17"/>
</dbReference>
<dbReference type="InterPro" id="IPR003604">
    <property type="entry name" value="Matrin/U1-like-C_Znf_C2H2"/>
</dbReference>
<keyword evidence="1" id="KW-0863">Zinc-finger</keyword>
<dbReference type="SMART" id="SM00451">
    <property type="entry name" value="ZnF_U1"/>
    <property type="match status" value="1"/>
</dbReference>
<dbReference type="InterPro" id="IPR013087">
    <property type="entry name" value="Znf_C2H2_type"/>
</dbReference>
<evidence type="ECO:0000259" key="2">
    <source>
        <dbReference type="PROSITE" id="PS00028"/>
    </source>
</evidence>
<dbReference type="SMART" id="SM01253">
    <property type="entry name" value="Kin17_mid"/>
    <property type="match status" value="1"/>
</dbReference>
<evidence type="ECO:0000313" key="3">
    <source>
        <dbReference type="EMBL" id="KAL3235002.1"/>
    </source>
</evidence>
<dbReference type="EMBL" id="JBEVYD010000002">
    <property type="protein sequence ID" value="KAL3235002.1"/>
    <property type="molecule type" value="Genomic_DNA"/>
</dbReference>
<evidence type="ECO:0000313" key="4">
    <source>
        <dbReference type="Proteomes" id="UP001623330"/>
    </source>
</evidence>
<dbReference type="Gene3D" id="3.30.160.60">
    <property type="entry name" value="Classic Zinc Finger"/>
    <property type="match status" value="1"/>
</dbReference>
<dbReference type="PANTHER" id="PTHR12805">
    <property type="entry name" value="KIN17 KIN, ANTIGENIC DETERMINANT OF RECA PROTEIN HOMOLOG"/>
    <property type="match status" value="1"/>
</dbReference>
<sequence>MSGDFTSAKYMNKQLKARGLQKLKFYCQVCNKQCRDQNGFKSHIKSPSHLKNIATVSAKDIEEYSRQFELNFLKELRTNHGEKKVFANKFYNELIKDRDHVHMNATHFRSLTGFLKHLSQRGKIRVYDENINDLDDKVDLSQLCISYIDDSTSSIKRKEQLEELKNNEITESKLNQYLQANIQKAKEDYSDDETSLHASPTADTPVSIGKLKIKSNKVSKKNTKKKSSIFE</sequence>
<dbReference type="InterPro" id="IPR038254">
    <property type="entry name" value="KIN17_WH-like_sf"/>
</dbReference>
<dbReference type="InterPro" id="IPR037321">
    <property type="entry name" value="KIN17-like"/>
</dbReference>
<protein>
    <submittedName>
        <fullName evidence="3">Zinc finger protein RTS2</fullName>
    </submittedName>
</protein>
<dbReference type="Pfam" id="PF10357">
    <property type="entry name" value="WH_KIN17"/>
    <property type="match status" value="1"/>
</dbReference>
<dbReference type="PROSITE" id="PS00028">
    <property type="entry name" value="ZINC_FINGER_C2H2_1"/>
    <property type="match status" value="1"/>
</dbReference>
<keyword evidence="4" id="KW-1185">Reference proteome</keyword>
<keyword evidence="1" id="KW-0479">Metal-binding</keyword>
<keyword evidence="1" id="KW-0862">Zinc</keyword>
<evidence type="ECO:0000256" key="1">
    <source>
        <dbReference type="ARBA" id="ARBA00022771"/>
    </source>
</evidence>
<reference evidence="3 4" key="1">
    <citation type="submission" date="2024-05" db="EMBL/GenBank/DDBJ databases">
        <title>Long read based assembly of the Candida bracarensis genome reveals expanded adhesin content.</title>
        <authorList>
            <person name="Marcet-Houben M."/>
            <person name="Ksiezopolska E."/>
            <person name="Gabaldon T."/>
        </authorList>
    </citation>
    <scope>NUCLEOTIDE SEQUENCE [LARGE SCALE GENOMIC DNA]</scope>
    <source>
        <strain evidence="3 4">CBM6</strain>
    </source>
</reference>
<proteinExistence type="predicted"/>